<dbReference type="Proteomes" id="UP001346149">
    <property type="component" value="Unassembled WGS sequence"/>
</dbReference>
<keyword evidence="4" id="KW-0732">Signal</keyword>
<evidence type="ECO:0000256" key="3">
    <source>
        <dbReference type="ARBA" id="ARBA00022692"/>
    </source>
</evidence>
<proteinExistence type="inferred from homology"/>
<dbReference type="EMBL" id="JAXQNO010000020">
    <property type="protein sequence ID" value="KAK4771923.1"/>
    <property type="molecule type" value="Genomic_DNA"/>
</dbReference>
<dbReference type="InterPro" id="IPR056001">
    <property type="entry name" value="DUF7579"/>
</dbReference>
<evidence type="ECO:0000313" key="12">
    <source>
        <dbReference type="EMBL" id="KAK4771923.1"/>
    </source>
</evidence>
<comment type="similarity">
    <text evidence="2">Belongs to the TMEM131 family.</text>
</comment>
<evidence type="ECO:0000256" key="7">
    <source>
        <dbReference type="SAM" id="MobiDB-lite"/>
    </source>
</evidence>
<evidence type="ECO:0000259" key="9">
    <source>
        <dbReference type="Pfam" id="PF24474"/>
    </source>
</evidence>
<dbReference type="PANTHER" id="PTHR22050:SF0">
    <property type="entry name" value="TRANSMEMBRANE PROTEIN 131 HOMOLOG"/>
    <property type="match status" value="1"/>
</dbReference>
<name>A0AAN7KWV9_TRANT</name>
<dbReference type="Pfam" id="PF24474">
    <property type="entry name" value="DUF7579"/>
    <property type="match status" value="1"/>
</dbReference>
<dbReference type="Pfam" id="PF12371">
    <property type="entry name" value="TMEM131_like_N"/>
    <property type="match status" value="1"/>
</dbReference>
<evidence type="ECO:0000256" key="1">
    <source>
        <dbReference type="ARBA" id="ARBA00004479"/>
    </source>
</evidence>
<dbReference type="Pfam" id="PF24499">
    <property type="entry name" value="Ig_TMEM131L_4"/>
    <property type="match status" value="1"/>
</dbReference>
<evidence type="ECO:0008006" key="14">
    <source>
        <dbReference type="Google" id="ProtNLM"/>
    </source>
</evidence>
<evidence type="ECO:0000313" key="13">
    <source>
        <dbReference type="Proteomes" id="UP001346149"/>
    </source>
</evidence>
<feature type="domain" description="DUF7579" evidence="9">
    <location>
        <begin position="502"/>
        <end position="609"/>
    </location>
</feature>
<dbReference type="InterPro" id="IPR055437">
    <property type="entry name" value="TMEM131L_Ig_5"/>
</dbReference>
<feature type="region of interest" description="Disordered" evidence="7">
    <location>
        <begin position="1029"/>
        <end position="1049"/>
    </location>
</feature>
<organism evidence="12 13">
    <name type="scientific">Trapa natans</name>
    <name type="common">Water chestnut</name>
    <dbReference type="NCBI Taxonomy" id="22666"/>
    <lineage>
        <taxon>Eukaryota</taxon>
        <taxon>Viridiplantae</taxon>
        <taxon>Streptophyta</taxon>
        <taxon>Embryophyta</taxon>
        <taxon>Tracheophyta</taxon>
        <taxon>Spermatophyta</taxon>
        <taxon>Magnoliopsida</taxon>
        <taxon>eudicotyledons</taxon>
        <taxon>Gunneridae</taxon>
        <taxon>Pentapetalae</taxon>
        <taxon>rosids</taxon>
        <taxon>malvids</taxon>
        <taxon>Myrtales</taxon>
        <taxon>Lythraceae</taxon>
        <taxon>Trapa</taxon>
    </lineage>
</organism>
<keyword evidence="3" id="KW-0812">Transmembrane</keyword>
<reference evidence="12 13" key="1">
    <citation type="journal article" date="2023" name="Hortic Res">
        <title>Pangenome of water caltrop reveals structural variations and asymmetric subgenome divergence after allopolyploidization.</title>
        <authorList>
            <person name="Zhang X."/>
            <person name="Chen Y."/>
            <person name="Wang L."/>
            <person name="Yuan Y."/>
            <person name="Fang M."/>
            <person name="Shi L."/>
            <person name="Lu R."/>
            <person name="Comes H.P."/>
            <person name="Ma Y."/>
            <person name="Chen Y."/>
            <person name="Huang G."/>
            <person name="Zhou Y."/>
            <person name="Zheng Z."/>
            <person name="Qiu Y."/>
        </authorList>
    </citation>
    <scope>NUCLEOTIDE SEQUENCE [LARGE SCALE GENOMIC DNA]</scope>
    <source>
        <strain evidence="12">F231</strain>
    </source>
</reference>
<evidence type="ECO:0000256" key="5">
    <source>
        <dbReference type="ARBA" id="ARBA00022989"/>
    </source>
</evidence>
<evidence type="ECO:0000259" key="11">
    <source>
        <dbReference type="Pfam" id="PF24501"/>
    </source>
</evidence>
<comment type="caution">
    <text evidence="12">The sequence shown here is derived from an EMBL/GenBank/DDBJ whole genome shotgun (WGS) entry which is preliminary data.</text>
</comment>
<dbReference type="GO" id="GO:0016020">
    <property type="term" value="C:membrane"/>
    <property type="evidence" value="ECO:0007669"/>
    <property type="project" value="UniProtKB-SubCell"/>
</dbReference>
<feature type="domain" description="Transmembrane protein 131-like N-terminal" evidence="8">
    <location>
        <begin position="244"/>
        <end position="327"/>
    </location>
</feature>
<dbReference type="InterPro" id="IPR039877">
    <property type="entry name" value="TMEM131-like"/>
</dbReference>
<feature type="domain" description="TMEM131L fifth Ig-like" evidence="11">
    <location>
        <begin position="856"/>
        <end position="918"/>
    </location>
</feature>
<feature type="region of interest" description="Disordered" evidence="7">
    <location>
        <begin position="1215"/>
        <end position="1239"/>
    </location>
</feature>
<evidence type="ECO:0000256" key="4">
    <source>
        <dbReference type="ARBA" id="ARBA00022729"/>
    </source>
</evidence>
<sequence>MVSLSHVPCMEPEVWMIRRSPELLPMACSRRFSVHSIKAFCIIWFSWCIFFHHAVLGTCLISRTHEIAEEKDKCELPISDRTPVVVGSILADVTSGILQENSESQSHTGNGMFFFPSTLPGSSRGNLNMRLSMIDVEESASQLTDQLEMGYLDHGLDGLGLSNSSQSSDYGMSNLLNGRVTSCSLSTVQDTKGLSYHEIYSAHQNEFSSCRGPLFNHKVVNGGPTKNSENLLSSTLDGSMLPYLEIQPPILDWGEKHLYIPSFAHLTVVNTWNDSILHVYQPYSTDSQFFPCNLTEVRLGPGEVASLCFVFFPKSLGLSSAHLILQTNFGGFIVQAKGFAYEFPYGQALSGSESTFNGRWRNNLSLFNPFNETIFLEEIAIWVSVSLGNISTYMDATCCAHELRPWESSDCSFPSIKDWFQVKTENADPSMMAIRTSSAWEIDPGTSKTVAEIDFSFGSADRIFGAFCMQLKKASQDEADIIMLPVEAEIDRRKDSVDPSGTLTVSLEGKRPLDADEGFVTVSLRNTGSYVVSVHKIEVADSEILHIKYLEGLLLFPRTTTNVALVSCTPDSEVSDMNKNCKLLLHSNDSGSPMEIFCKDIVHLCSRHWGSSMLRDNPSSYDFVSRNIRMESLAHGTDLLPHAIASSPTLLEELVLQNWKSQGISTESSILEDRKLLFSVVQIGDHLSKWIRVRNPSEHPVVMQLVLNSMEVVDNCQDPVDDLRPVLSAYLIQHESTSPSRYGFSLESWVQTEAYLHPHSTTSFGPIIFHPSNRCEWRSSALIRNNLTGVEWVYLQGAGGSYSFSLIENSKPVDIIEFNLEVLQSLNLSLPKVGGESENIMRACSNPVMKELYAKNMGDFPLDVQKIRISGTDCELHGFSVQGCSHFVLKPGQSHMLRVSYLSDFSGILAHRDLELVLGSGIISIPMKASVPLQMLDLCSRSLFQSRVKKLVGCFIIVAPVLGLLLFSIFPQLISYTPEVIFHKGKRDTVEIIQSVGESSSFKGNKKSGKMLTPFPKVDLVLPADGEEPKLGSDNCADEHESTPKESVISAEDSTLLVCNLKEREPLDLISLESRNVAESSQRGNLMVKIRKESRGRRRKRKGTGTSSASAAGFFEVSSSHSGNSTPSSPLSPVSSITPRRTLPVSPDGLDNPPANGSTAQVVVTPTARLADLKVPVSNQSLRFPPEGRQPSPALGKLTDKSILLPSATFHNVEKASPCRPFSNLPSSTSNIAPHARAPGSKLYVEKGVKPEEKPDPDNLFIYDIWGDHLSGLRLSGPGSMDESVVVPRAMNNDSQSFFVRGPQALMTKYLGESVSRKLMHNLAS</sequence>
<dbReference type="InterPro" id="IPR022113">
    <property type="entry name" value="TMEM131L_N"/>
</dbReference>
<dbReference type="Pfam" id="PF24501">
    <property type="entry name" value="Ig_TMEM131L_5"/>
    <property type="match status" value="1"/>
</dbReference>
<keyword evidence="13" id="KW-1185">Reference proteome</keyword>
<dbReference type="InterPro" id="IPR055436">
    <property type="entry name" value="Ig_TMEM131L_4"/>
</dbReference>
<evidence type="ECO:0000259" key="8">
    <source>
        <dbReference type="Pfam" id="PF12371"/>
    </source>
</evidence>
<feature type="compositionally biased region" description="Basic residues" evidence="7">
    <location>
        <begin position="1092"/>
        <end position="1103"/>
    </location>
</feature>
<gene>
    <name evidence="12" type="ORF">SAY86_013698</name>
</gene>
<dbReference type="PANTHER" id="PTHR22050">
    <property type="entry name" value="RW1 PROTEIN HOMOLOG"/>
    <property type="match status" value="1"/>
</dbReference>
<evidence type="ECO:0000256" key="6">
    <source>
        <dbReference type="ARBA" id="ARBA00023136"/>
    </source>
</evidence>
<accession>A0AAN7KWV9</accession>
<protein>
    <recommendedName>
        <fullName evidence="14">Transmembrane protein</fullName>
    </recommendedName>
</protein>
<feature type="domain" description="TMEM131L fourth Ig-like" evidence="10">
    <location>
        <begin position="677"/>
        <end position="799"/>
    </location>
</feature>
<comment type="subcellular location">
    <subcellularLocation>
        <location evidence="1">Membrane</location>
        <topology evidence="1">Single-pass type I membrane protein</topology>
    </subcellularLocation>
</comment>
<evidence type="ECO:0000256" key="2">
    <source>
        <dbReference type="ARBA" id="ARBA00006682"/>
    </source>
</evidence>
<evidence type="ECO:0000259" key="10">
    <source>
        <dbReference type="Pfam" id="PF24499"/>
    </source>
</evidence>
<feature type="region of interest" description="Disordered" evidence="7">
    <location>
        <begin position="1076"/>
        <end position="1159"/>
    </location>
</feature>
<keyword evidence="5" id="KW-1133">Transmembrane helix</keyword>
<feature type="compositionally biased region" description="Low complexity" evidence="7">
    <location>
        <begin position="1118"/>
        <end position="1139"/>
    </location>
</feature>
<keyword evidence="6" id="KW-0472">Membrane</keyword>
<feature type="compositionally biased region" description="Basic and acidic residues" evidence="7">
    <location>
        <begin position="1029"/>
        <end position="1044"/>
    </location>
</feature>